<keyword evidence="1" id="KW-0812">Transmembrane</keyword>
<sequence length="79" mass="8445">MVASIWELDRLSSNFLEAVTVSCLGVMVWASWATLVLGLSSLSWATGVFGYTGSLGYWAVADLFGYNGSEVFGPVFGLL</sequence>
<protein>
    <submittedName>
        <fullName evidence="2">Inositol-3-phosphate synthase</fullName>
    </submittedName>
</protein>
<evidence type="ECO:0000313" key="2">
    <source>
        <dbReference type="EMBL" id="KHG20775.1"/>
    </source>
</evidence>
<dbReference type="EMBL" id="KN416641">
    <property type="protein sequence ID" value="KHG20775.1"/>
    <property type="molecule type" value="Genomic_DNA"/>
</dbReference>
<proteinExistence type="predicted"/>
<dbReference type="Proteomes" id="UP000032142">
    <property type="component" value="Unassembled WGS sequence"/>
</dbReference>
<keyword evidence="1" id="KW-1133">Transmembrane helix</keyword>
<accession>A0A0B0P6W6</accession>
<gene>
    <name evidence="2" type="ORF">F383_27653</name>
</gene>
<evidence type="ECO:0000313" key="3">
    <source>
        <dbReference type="Proteomes" id="UP000032142"/>
    </source>
</evidence>
<reference evidence="3" key="1">
    <citation type="submission" date="2014-09" db="EMBL/GenBank/DDBJ databases">
        <authorList>
            <person name="Mudge J."/>
            <person name="Ramaraj T."/>
            <person name="Lindquist I.E."/>
            <person name="Bharti A.K."/>
            <person name="Sundararajan A."/>
            <person name="Cameron C.T."/>
            <person name="Woodward J.E."/>
            <person name="May G.D."/>
            <person name="Brubaker C."/>
            <person name="Broadhvest J."/>
            <person name="Wilkins T.A."/>
        </authorList>
    </citation>
    <scope>NUCLEOTIDE SEQUENCE</scope>
    <source>
        <strain evidence="3">cv. AKA8401</strain>
    </source>
</reference>
<evidence type="ECO:0000256" key="1">
    <source>
        <dbReference type="SAM" id="Phobius"/>
    </source>
</evidence>
<feature type="transmembrane region" description="Helical" evidence="1">
    <location>
        <begin position="15"/>
        <end position="39"/>
    </location>
</feature>
<organism evidence="2 3">
    <name type="scientific">Gossypium arboreum</name>
    <name type="common">Tree cotton</name>
    <name type="synonym">Gossypium nanking</name>
    <dbReference type="NCBI Taxonomy" id="29729"/>
    <lineage>
        <taxon>Eukaryota</taxon>
        <taxon>Viridiplantae</taxon>
        <taxon>Streptophyta</taxon>
        <taxon>Embryophyta</taxon>
        <taxon>Tracheophyta</taxon>
        <taxon>Spermatophyta</taxon>
        <taxon>Magnoliopsida</taxon>
        <taxon>eudicotyledons</taxon>
        <taxon>Gunneridae</taxon>
        <taxon>Pentapetalae</taxon>
        <taxon>rosids</taxon>
        <taxon>malvids</taxon>
        <taxon>Malvales</taxon>
        <taxon>Malvaceae</taxon>
        <taxon>Malvoideae</taxon>
        <taxon>Gossypium</taxon>
    </lineage>
</organism>
<dbReference type="AlphaFoldDB" id="A0A0B0P6W6"/>
<keyword evidence="3" id="KW-1185">Reference proteome</keyword>
<keyword evidence="1" id="KW-0472">Membrane</keyword>
<name>A0A0B0P6W6_GOSAR</name>